<name>A0A2B8B4U4_9PROT</name>
<evidence type="ECO:0000313" key="5">
    <source>
        <dbReference type="Proteomes" id="UP000225379"/>
    </source>
</evidence>
<dbReference type="InterPro" id="IPR041248">
    <property type="entry name" value="YDG"/>
</dbReference>
<feature type="domain" description="MBG" evidence="3">
    <location>
        <begin position="335"/>
        <end position="407"/>
    </location>
</feature>
<evidence type="ECO:0000256" key="1">
    <source>
        <dbReference type="SAM" id="MobiDB-lite"/>
    </source>
</evidence>
<evidence type="ECO:0000259" key="2">
    <source>
        <dbReference type="Pfam" id="PF18657"/>
    </source>
</evidence>
<organism evidence="4 5">
    <name type="scientific">Azospirillum palustre</name>
    <dbReference type="NCBI Taxonomy" id="2044885"/>
    <lineage>
        <taxon>Bacteria</taxon>
        <taxon>Pseudomonadati</taxon>
        <taxon>Pseudomonadota</taxon>
        <taxon>Alphaproteobacteria</taxon>
        <taxon>Rhodospirillales</taxon>
        <taxon>Azospirillaceae</taxon>
        <taxon>Azospirillum</taxon>
    </lineage>
</organism>
<dbReference type="RefSeq" id="WP_204561927.1">
    <property type="nucleotide sequence ID" value="NZ_PDKW01000041.1"/>
</dbReference>
<feature type="region of interest" description="Disordered" evidence="1">
    <location>
        <begin position="580"/>
        <end position="603"/>
    </location>
</feature>
<feature type="region of interest" description="Disordered" evidence="1">
    <location>
        <begin position="457"/>
        <end position="491"/>
    </location>
</feature>
<dbReference type="Pfam" id="PF18676">
    <property type="entry name" value="MBG_2"/>
    <property type="match status" value="1"/>
</dbReference>
<keyword evidence="5" id="KW-1185">Reference proteome</keyword>
<feature type="domain" description="YDG" evidence="2">
    <location>
        <begin position="21"/>
        <end position="90"/>
    </location>
</feature>
<feature type="compositionally biased region" description="Low complexity" evidence="1">
    <location>
        <begin position="457"/>
        <end position="490"/>
    </location>
</feature>
<gene>
    <name evidence="4" type="ORF">CRT60_15255</name>
</gene>
<comment type="caution">
    <text evidence="4">The sequence shown here is derived from an EMBL/GenBank/DDBJ whole genome shotgun (WGS) entry which is preliminary data.</text>
</comment>
<accession>A0A2B8B4U4</accession>
<dbReference type="AlphaFoldDB" id="A0A2B8B4U4"/>
<dbReference type="Pfam" id="PF18657">
    <property type="entry name" value="YDG"/>
    <property type="match status" value="3"/>
</dbReference>
<feature type="domain" description="YDG" evidence="2">
    <location>
        <begin position="174"/>
        <end position="235"/>
    </location>
</feature>
<dbReference type="InterPro" id="IPR041286">
    <property type="entry name" value="MBG_2"/>
</dbReference>
<protein>
    <recommendedName>
        <fullName evidence="6">MBG domain-containing protein</fullName>
    </recommendedName>
</protein>
<evidence type="ECO:0000313" key="4">
    <source>
        <dbReference type="EMBL" id="PGH56304.1"/>
    </source>
</evidence>
<feature type="non-terminal residue" evidence="4">
    <location>
        <position position="1"/>
    </location>
</feature>
<feature type="compositionally biased region" description="Polar residues" evidence="1">
    <location>
        <begin position="580"/>
        <end position="592"/>
    </location>
</feature>
<evidence type="ECO:0008006" key="6">
    <source>
        <dbReference type="Google" id="ProtNLM"/>
    </source>
</evidence>
<feature type="domain" description="YDG" evidence="2">
    <location>
        <begin position="100"/>
        <end position="164"/>
    </location>
</feature>
<dbReference type="Proteomes" id="UP000225379">
    <property type="component" value="Unassembled WGS sequence"/>
</dbReference>
<proteinExistence type="predicted"/>
<feature type="compositionally biased region" description="Basic and acidic residues" evidence="1">
    <location>
        <begin position="593"/>
        <end position="603"/>
    </location>
</feature>
<sequence>LSLAGAGASNYTLGGATLDITAKTLTASGDRVYDGTTDASGLSLSGVVGSDAVSIGGTGAVADKNVGTGKTVSGLSLAGAGASNYTLGGATLDITAKSLTASSSRVYDGTTDASGLSLSGIVGSDVVSLGGSGAVADKNVGTGKTVSGLSLAGAGASNYTLGGATLDIMAKTLTASSSRVYDGTTDASGLSLSGVVSGDTVSVSGGTVNSKTVGSGKSVSGAKLSGGDAGNYTLGAAVYSIIAKALPWSVAGVSATYGDAINLGAATLNGVISGDDIGATVAAFAAGKGFLPSAGTHVGTYSQQVTALTGSDAGNYTLAQNGNSAGSLVVNPAVLSVVANAASKTVGAADPALTYSFNGLRGSDSQSSVLSGGLNRADGDTVGTYRIGLGTLAAISDYIIAFAGADFVINPSTAAPAPTALNQLSALPVVTTPLLFNSGLSVLGSSGTMITSTAVANTSTSTSTGPSSSSGATAVGSGSTSVSNSNTGANLSSGGVSNTPIIIDASRGRAAGNGAVVENSLSVAGLQVVFRQPANYTPGSSAGSGNGGASGNTGTGAGGGGILASATSFTTFAADSGVQSTLVSDGSPLRQSADTERKRQSAN</sequence>
<evidence type="ECO:0000259" key="3">
    <source>
        <dbReference type="Pfam" id="PF18676"/>
    </source>
</evidence>
<reference evidence="5" key="1">
    <citation type="submission" date="2017-10" db="EMBL/GenBank/DDBJ databases">
        <authorList>
            <person name="Kravchenko I.K."/>
            <person name="Grouzdev D.S."/>
        </authorList>
    </citation>
    <scope>NUCLEOTIDE SEQUENCE [LARGE SCALE GENOMIC DNA]</scope>
    <source>
        <strain evidence="5">B2</strain>
    </source>
</reference>
<dbReference type="EMBL" id="PDKW01000041">
    <property type="protein sequence ID" value="PGH56304.1"/>
    <property type="molecule type" value="Genomic_DNA"/>
</dbReference>